<dbReference type="Proteomes" id="UP000225706">
    <property type="component" value="Unassembled WGS sequence"/>
</dbReference>
<evidence type="ECO:0000313" key="2">
    <source>
        <dbReference type="Proteomes" id="UP000225706"/>
    </source>
</evidence>
<accession>A0A2B4RF21</accession>
<reference evidence="2" key="1">
    <citation type="journal article" date="2017" name="bioRxiv">
        <title>Comparative analysis of the genomes of Stylophora pistillata and Acropora digitifera provides evidence for extensive differences between species of corals.</title>
        <authorList>
            <person name="Voolstra C.R."/>
            <person name="Li Y."/>
            <person name="Liew Y.J."/>
            <person name="Baumgarten S."/>
            <person name="Zoccola D."/>
            <person name="Flot J.-F."/>
            <person name="Tambutte S."/>
            <person name="Allemand D."/>
            <person name="Aranda M."/>
        </authorList>
    </citation>
    <scope>NUCLEOTIDE SEQUENCE [LARGE SCALE GENOMIC DNA]</scope>
</reference>
<dbReference type="InterPro" id="IPR013783">
    <property type="entry name" value="Ig-like_fold"/>
</dbReference>
<dbReference type="EMBL" id="LSMT01000613">
    <property type="protein sequence ID" value="PFX15766.1"/>
    <property type="molecule type" value="Genomic_DNA"/>
</dbReference>
<organism evidence="1 2">
    <name type="scientific">Stylophora pistillata</name>
    <name type="common">Smooth cauliflower coral</name>
    <dbReference type="NCBI Taxonomy" id="50429"/>
    <lineage>
        <taxon>Eukaryota</taxon>
        <taxon>Metazoa</taxon>
        <taxon>Cnidaria</taxon>
        <taxon>Anthozoa</taxon>
        <taxon>Hexacorallia</taxon>
        <taxon>Scleractinia</taxon>
        <taxon>Astrocoeniina</taxon>
        <taxon>Pocilloporidae</taxon>
        <taxon>Stylophora</taxon>
    </lineage>
</organism>
<dbReference type="Gene3D" id="2.60.40.10">
    <property type="entry name" value="Immunoglobulins"/>
    <property type="match status" value="1"/>
</dbReference>
<dbReference type="AlphaFoldDB" id="A0A2B4RF21"/>
<keyword evidence="1" id="KW-0675">Receptor</keyword>
<comment type="caution">
    <text evidence="1">The sequence shown here is derived from an EMBL/GenBank/DDBJ whole genome shotgun (WGS) entry which is preliminary data.</text>
</comment>
<dbReference type="SUPFAM" id="SSF48726">
    <property type="entry name" value="Immunoglobulin"/>
    <property type="match status" value="1"/>
</dbReference>
<sequence length="155" mass="17640">MGMLSKRSLLKCSGCCILYSCSKVHGVARQDEAQPSNSTRSQLCKAGLFRRWTPSSYREIVPKDGKLFEEKKGGYKLYLNRWKTVLSLTDLFPSDAGSYMCNVSNSYGWIDCTYKVIHERFRAEPVLLQTENVTVYQGENVSLSFRALSDSMPHF</sequence>
<dbReference type="OrthoDB" id="6244905at2759"/>
<keyword evidence="2" id="KW-1185">Reference proteome</keyword>
<protein>
    <submittedName>
        <fullName evidence="1">Fibroblast growth factor receptor 2</fullName>
    </submittedName>
</protein>
<dbReference type="InterPro" id="IPR036179">
    <property type="entry name" value="Ig-like_dom_sf"/>
</dbReference>
<evidence type="ECO:0000313" key="1">
    <source>
        <dbReference type="EMBL" id="PFX15766.1"/>
    </source>
</evidence>
<proteinExistence type="predicted"/>
<gene>
    <name evidence="1" type="primary">fgfr2</name>
    <name evidence="1" type="ORF">AWC38_SpisGene20006</name>
</gene>
<name>A0A2B4RF21_STYPI</name>